<keyword evidence="3" id="KW-0732">Signal</keyword>
<dbReference type="InterPro" id="IPR008758">
    <property type="entry name" value="Peptidase_S28"/>
</dbReference>
<dbReference type="GO" id="GO:0006508">
    <property type="term" value="P:proteolysis"/>
    <property type="evidence" value="ECO:0007669"/>
    <property type="project" value="UniProtKB-KW"/>
</dbReference>
<evidence type="ECO:0000313" key="7">
    <source>
        <dbReference type="EMBL" id="EAX88649.1"/>
    </source>
</evidence>
<dbReference type="OMA" id="MRYFRNA"/>
<dbReference type="RefSeq" id="XP_001301579.1">
    <property type="nucleotide sequence ID" value="XM_001301578.1"/>
</dbReference>
<sequence>MPEDALNFTQKLDHFDASSQETFNQRYYKITKNSTANVSALFFYIGGEAPLIGKRMLSLAPVDLAEKNNAVLFGLEHRFFGNSAPTNLTIENLKYLTIEQGLADLAHFINAMKQDYDHTVRIGVIGGSYPGALSSWFRLLYPHLADVSWASSAPVEAKNNFTEYDYHCYEAITSVGGDKCSENTRKAFQYLETEDYNEVAKKFIGNDTPPEDHATLYYMVADTIATPVQYKRSSENLTYLCDLMNKLPEKATKTEYIDVLAKVTKEILQGESIWDSDLTQYTDVSIDAPTKDGRAWTWMTCNQVGWFQTASGKLRSDSINLEYFDRVCRKLFNRGIPNDKLTNQRFGGKNARGTSTYFINGAVDPWSTMSITTEDRSINRLVKVIPNSYHCDDLYQNVTGEVLEAQQHVFNFTSNILKGRKCNHEGGYEVLGNCICKEAYAGEFCEISVPTREHFKVVTVASVVVPTFLLLIIGGIVWVCGKKEDSDFGARPALYT</sequence>
<dbReference type="Gene3D" id="1.20.120.980">
    <property type="entry name" value="Serine carboxypeptidase S28, SKS domain"/>
    <property type="match status" value="1"/>
</dbReference>
<keyword evidence="6" id="KW-0812">Transmembrane</keyword>
<evidence type="ECO:0000256" key="3">
    <source>
        <dbReference type="ARBA" id="ARBA00022729"/>
    </source>
</evidence>
<dbReference type="SUPFAM" id="SSF53474">
    <property type="entry name" value="alpha/beta-Hydrolases"/>
    <property type="match status" value="1"/>
</dbReference>
<comment type="similarity">
    <text evidence="1">Belongs to the peptidase S28 family.</text>
</comment>
<dbReference type="GO" id="GO:0008239">
    <property type="term" value="F:dipeptidyl-peptidase activity"/>
    <property type="evidence" value="ECO:0000318"/>
    <property type="project" value="GO_Central"/>
</dbReference>
<dbReference type="OrthoDB" id="406761at2759"/>
<dbReference type="InterPro" id="IPR042269">
    <property type="entry name" value="Ser_carbopepase_S28_SKS"/>
</dbReference>
<dbReference type="KEGG" id="tva:4746309"/>
<dbReference type="PANTHER" id="PTHR11010">
    <property type="entry name" value="PROTEASE S28 PRO-X CARBOXYPEPTIDASE-RELATED"/>
    <property type="match status" value="1"/>
</dbReference>
<keyword evidence="2" id="KW-0645">Protease</keyword>
<dbReference type="InParanoid" id="A2G2H0"/>
<keyword evidence="6" id="KW-0472">Membrane</keyword>
<keyword evidence="6" id="KW-1133">Transmembrane helix</keyword>
<evidence type="ECO:0000256" key="5">
    <source>
        <dbReference type="ARBA" id="ARBA00023180"/>
    </source>
</evidence>
<dbReference type="VEuPathDB" id="TrichDB:TVAGG3_0502730"/>
<evidence type="ECO:0000313" key="8">
    <source>
        <dbReference type="Proteomes" id="UP000001542"/>
    </source>
</evidence>
<feature type="transmembrane region" description="Helical" evidence="6">
    <location>
        <begin position="457"/>
        <end position="481"/>
    </location>
</feature>
<evidence type="ECO:0000256" key="6">
    <source>
        <dbReference type="SAM" id="Phobius"/>
    </source>
</evidence>
<dbReference type="SMR" id="A2G2H0"/>
<dbReference type="Proteomes" id="UP000001542">
    <property type="component" value="Unassembled WGS sequence"/>
</dbReference>
<gene>
    <name evidence="7" type="ORF">TVAG_023320</name>
</gene>
<accession>A2G2H0</accession>
<reference evidence="7" key="2">
    <citation type="journal article" date="2007" name="Science">
        <title>Draft genome sequence of the sexually transmitted pathogen Trichomonas vaginalis.</title>
        <authorList>
            <person name="Carlton J.M."/>
            <person name="Hirt R.P."/>
            <person name="Silva J.C."/>
            <person name="Delcher A.L."/>
            <person name="Schatz M."/>
            <person name="Zhao Q."/>
            <person name="Wortman J.R."/>
            <person name="Bidwell S.L."/>
            <person name="Alsmark U.C.M."/>
            <person name="Besteiro S."/>
            <person name="Sicheritz-Ponten T."/>
            <person name="Noel C.J."/>
            <person name="Dacks J.B."/>
            <person name="Foster P.G."/>
            <person name="Simillion C."/>
            <person name="Van de Peer Y."/>
            <person name="Miranda-Saavedra D."/>
            <person name="Barton G.J."/>
            <person name="Westrop G.D."/>
            <person name="Mueller S."/>
            <person name="Dessi D."/>
            <person name="Fiori P.L."/>
            <person name="Ren Q."/>
            <person name="Paulsen I."/>
            <person name="Zhang H."/>
            <person name="Bastida-Corcuera F.D."/>
            <person name="Simoes-Barbosa A."/>
            <person name="Brown M.T."/>
            <person name="Hayes R.D."/>
            <person name="Mukherjee M."/>
            <person name="Okumura C.Y."/>
            <person name="Schneider R."/>
            <person name="Smith A.J."/>
            <person name="Vanacova S."/>
            <person name="Villalvazo M."/>
            <person name="Haas B.J."/>
            <person name="Pertea M."/>
            <person name="Feldblyum T.V."/>
            <person name="Utterback T.R."/>
            <person name="Shu C.L."/>
            <person name="Osoegawa K."/>
            <person name="de Jong P.J."/>
            <person name="Hrdy I."/>
            <person name="Horvathova L."/>
            <person name="Zubacova Z."/>
            <person name="Dolezal P."/>
            <person name="Malik S.B."/>
            <person name="Logsdon J.M. Jr."/>
            <person name="Henze K."/>
            <person name="Gupta A."/>
            <person name="Wang C.C."/>
            <person name="Dunne R.L."/>
            <person name="Upcroft J.A."/>
            <person name="Upcroft P."/>
            <person name="White O."/>
            <person name="Salzberg S.L."/>
            <person name="Tang P."/>
            <person name="Chiu C.-H."/>
            <person name="Lee Y.-S."/>
            <person name="Embley T.M."/>
            <person name="Coombs G.H."/>
            <person name="Mottram J.C."/>
            <person name="Tachezy J."/>
            <person name="Fraser-Liggett C.M."/>
            <person name="Johnson P.J."/>
        </authorList>
    </citation>
    <scope>NUCLEOTIDE SEQUENCE [LARGE SCALE GENOMIC DNA]</scope>
    <source>
        <strain evidence="7">G3</strain>
    </source>
</reference>
<proteinExistence type="inferred from homology"/>
<keyword evidence="5" id="KW-0325">Glycoprotein</keyword>
<keyword evidence="4" id="KW-0378">Hydrolase</keyword>
<dbReference type="EMBL" id="DS114284">
    <property type="protein sequence ID" value="EAX88649.1"/>
    <property type="molecule type" value="Genomic_DNA"/>
</dbReference>
<organism evidence="7 8">
    <name type="scientific">Trichomonas vaginalis (strain ATCC PRA-98 / G3)</name>
    <dbReference type="NCBI Taxonomy" id="412133"/>
    <lineage>
        <taxon>Eukaryota</taxon>
        <taxon>Metamonada</taxon>
        <taxon>Parabasalia</taxon>
        <taxon>Trichomonadida</taxon>
        <taxon>Trichomonadidae</taxon>
        <taxon>Trichomonas</taxon>
    </lineage>
</organism>
<evidence type="ECO:0000256" key="2">
    <source>
        <dbReference type="ARBA" id="ARBA00022670"/>
    </source>
</evidence>
<dbReference type="Gene3D" id="3.40.50.1820">
    <property type="entry name" value="alpha/beta hydrolase"/>
    <property type="match status" value="1"/>
</dbReference>
<protein>
    <submittedName>
        <fullName evidence="7">Clan SC, family S28, unassigned serine peptidase</fullName>
    </submittedName>
</protein>
<dbReference type="VEuPathDB" id="TrichDB:TVAG_023320"/>
<dbReference type="AlphaFoldDB" id="A2G2H0"/>
<dbReference type="eggNOG" id="KOG2182">
    <property type="taxonomic scope" value="Eukaryota"/>
</dbReference>
<dbReference type="Pfam" id="PF05577">
    <property type="entry name" value="Peptidase_S28"/>
    <property type="match status" value="1"/>
</dbReference>
<keyword evidence="8" id="KW-1185">Reference proteome</keyword>
<dbReference type="GO" id="GO:0070008">
    <property type="term" value="F:serine-type exopeptidase activity"/>
    <property type="evidence" value="ECO:0007669"/>
    <property type="project" value="InterPro"/>
</dbReference>
<evidence type="ECO:0000256" key="4">
    <source>
        <dbReference type="ARBA" id="ARBA00022801"/>
    </source>
</evidence>
<dbReference type="InterPro" id="IPR029058">
    <property type="entry name" value="AB_hydrolase_fold"/>
</dbReference>
<dbReference type="ESTHER" id="triva-a2g2h0">
    <property type="family name" value="Prolylcarboxypeptidase"/>
</dbReference>
<dbReference type="PANTHER" id="PTHR11010:SF117">
    <property type="entry name" value="SERINE PROTEASE 16"/>
    <property type="match status" value="1"/>
</dbReference>
<evidence type="ECO:0000256" key="1">
    <source>
        <dbReference type="ARBA" id="ARBA00011079"/>
    </source>
</evidence>
<reference evidence="7" key="1">
    <citation type="submission" date="2006-10" db="EMBL/GenBank/DDBJ databases">
        <authorList>
            <person name="Amadeo P."/>
            <person name="Zhao Q."/>
            <person name="Wortman J."/>
            <person name="Fraser-Liggett C."/>
            <person name="Carlton J."/>
        </authorList>
    </citation>
    <scope>NUCLEOTIDE SEQUENCE</scope>
    <source>
        <strain evidence="7">G3</strain>
    </source>
</reference>
<name>A2G2H0_TRIV3</name>